<feature type="domain" description="RING-type" evidence="6">
    <location>
        <begin position="632"/>
        <end position="673"/>
    </location>
</feature>
<dbReference type="InterPro" id="IPR013083">
    <property type="entry name" value="Znf_RING/FYVE/PHD"/>
</dbReference>
<feature type="region of interest" description="Disordered" evidence="5">
    <location>
        <begin position="1"/>
        <end position="83"/>
    </location>
</feature>
<dbReference type="Gene3D" id="3.30.40.10">
    <property type="entry name" value="Zinc/RING finger domain, C3HC4 (zinc finger)"/>
    <property type="match status" value="1"/>
</dbReference>
<dbReference type="InterPro" id="IPR036885">
    <property type="entry name" value="SWIB_MDM2_dom_sf"/>
</dbReference>
<keyword evidence="1" id="KW-0479">Metal-binding</keyword>
<feature type="compositionally biased region" description="Acidic residues" evidence="5">
    <location>
        <begin position="357"/>
        <end position="375"/>
    </location>
</feature>
<evidence type="ECO:0000313" key="9">
    <source>
        <dbReference type="Proteomes" id="UP000770661"/>
    </source>
</evidence>
<keyword evidence="2 4" id="KW-0863">Zinc-finger</keyword>
<evidence type="ECO:0000259" key="6">
    <source>
        <dbReference type="PROSITE" id="PS50089"/>
    </source>
</evidence>
<evidence type="ECO:0000256" key="2">
    <source>
        <dbReference type="ARBA" id="ARBA00022771"/>
    </source>
</evidence>
<organism evidence="8 9">
    <name type="scientific">Chionoecetes opilio</name>
    <name type="common">Atlantic snow crab</name>
    <name type="synonym">Cancer opilio</name>
    <dbReference type="NCBI Taxonomy" id="41210"/>
    <lineage>
        <taxon>Eukaryota</taxon>
        <taxon>Metazoa</taxon>
        <taxon>Ecdysozoa</taxon>
        <taxon>Arthropoda</taxon>
        <taxon>Crustacea</taxon>
        <taxon>Multicrustacea</taxon>
        <taxon>Malacostraca</taxon>
        <taxon>Eumalacostraca</taxon>
        <taxon>Eucarida</taxon>
        <taxon>Decapoda</taxon>
        <taxon>Pleocyemata</taxon>
        <taxon>Brachyura</taxon>
        <taxon>Eubrachyura</taxon>
        <taxon>Majoidea</taxon>
        <taxon>Majidae</taxon>
        <taxon>Chionoecetes</taxon>
    </lineage>
</organism>
<dbReference type="InterPro" id="IPR001876">
    <property type="entry name" value="Znf_RanBP2"/>
</dbReference>
<dbReference type="SUPFAM" id="SSF47592">
    <property type="entry name" value="SWIB/MDM2 domain"/>
    <property type="match status" value="1"/>
</dbReference>
<dbReference type="GO" id="GO:0051726">
    <property type="term" value="P:regulation of cell cycle"/>
    <property type="evidence" value="ECO:0007669"/>
    <property type="project" value="InterPro"/>
</dbReference>
<comment type="caution">
    <text evidence="8">The sequence shown here is derived from an EMBL/GenBank/DDBJ whole genome shotgun (WGS) entry which is preliminary data.</text>
</comment>
<evidence type="ECO:0000256" key="3">
    <source>
        <dbReference type="ARBA" id="ARBA00022833"/>
    </source>
</evidence>
<dbReference type="GO" id="GO:0061630">
    <property type="term" value="F:ubiquitin protein ligase activity"/>
    <property type="evidence" value="ECO:0007669"/>
    <property type="project" value="TreeGrafter"/>
</dbReference>
<dbReference type="PANTHER" id="PTHR46858:SF5">
    <property type="entry name" value="E3 UBIQUITIN-PROTEIN LIGASE APD1-RELATED"/>
    <property type="match status" value="1"/>
</dbReference>
<feature type="compositionally biased region" description="Basic and acidic residues" evidence="5">
    <location>
        <begin position="498"/>
        <end position="508"/>
    </location>
</feature>
<dbReference type="Gene3D" id="1.10.245.10">
    <property type="entry name" value="SWIB/MDM2 domain"/>
    <property type="match status" value="1"/>
</dbReference>
<dbReference type="PROSITE" id="PS01358">
    <property type="entry name" value="ZF_RANBP2_1"/>
    <property type="match status" value="1"/>
</dbReference>
<dbReference type="InterPro" id="IPR016495">
    <property type="entry name" value="p53_neg-reg_MDM_2/4"/>
</dbReference>
<dbReference type="GO" id="GO:0043066">
    <property type="term" value="P:negative regulation of apoptotic process"/>
    <property type="evidence" value="ECO:0007669"/>
    <property type="project" value="InterPro"/>
</dbReference>
<dbReference type="GO" id="GO:0005634">
    <property type="term" value="C:nucleus"/>
    <property type="evidence" value="ECO:0007669"/>
    <property type="project" value="InterPro"/>
</dbReference>
<feature type="compositionally biased region" description="Basic residues" evidence="5">
    <location>
        <begin position="411"/>
        <end position="428"/>
    </location>
</feature>
<feature type="compositionally biased region" description="Basic and acidic residues" evidence="5">
    <location>
        <begin position="525"/>
        <end position="536"/>
    </location>
</feature>
<dbReference type="EMBL" id="JACEEZ010024140">
    <property type="protein sequence ID" value="KAG0710516.1"/>
    <property type="molecule type" value="Genomic_DNA"/>
</dbReference>
<feature type="compositionally biased region" description="Polar residues" evidence="5">
    <location>
        <begin position="468"/>
        <end position="483"/>
    </location>
</feature>
<evidence type="ECO:0000313" key="8">
    <source>
        <dbReference type="EMBL" id="KAG0710516.1"/>
    </source>
</evidence>
<evidence type="ECO:0000256" key="4">
    <source>
        <dbReference type="PROSITE-ProRule" id="PRU00322"/>
    </source>
</evidence>
<dbReference type="InterPro" id="IPR001841">
    <property type="entry name" value="Znf_RING"/>
</dbReference>
<feature type="region of interest" description="Disordered" evidence="5">
    <location>
        <begin position="410"/>
        <end position="565"/>
    </location>
</feature>
<dbReference type="PIRSF" id="PIRSF006748">
    <property type="entry name" value="p53_MDM_2/4"/>
    <property type="match status" value="1"/>
</dbReference>
<dbReference type="CDD" id="cd16646">
    <property type="entry name" value="mRING-HC-C2H2C4_MDM2-like"/>
    <property type="match status" value="1"/>
</dbReference>
<feature type="domain" description="RanBP2-type" evidence="7">
    <location>
        <begin position="376"/>
        <end position="405"/>
    </location>
</feature>
<dbReference type="Gene3D" id="2.30.30.380">
    <property type="entry name" value="Zn-finger domain of Sec23/24"/>
    <property type="match status" value="1"/>
</dbReference>
<dbReference type="InterPro" id="IPR036443">
    <property type="entry name" value="Znf_RanBP2_sf"/>
</dbReference>
<dbReference type="GO" id="GO:0016567">
    <property type="term" value="P:protein ubiquitination"/>
    <property type="evidence" value="ECO:0007669"/>
    <property type="project" value="TreeGrafter"/>
</dbReference>
<name>A0A8J4XQG4_CHIOP</name>
<evidence type="ECO:0000259" key="7">
    <source>
        <dbReference type="PROSITE" id="PS50199"/>
    </source>
</evidence>
<reference evidence="8" key="1">
    <citation type="submission" date="2020-07" db="EMBL/GenBank/DDBJ databases">
        <title>The High-quality genome of the commercially important snow crab, Chionoecetes opilio.</title>
        <authorList>
            <person name="Jeong J.-H."/>
            <person name="Ryu S."/>
        </authorList>
    </citation>
    <scope>NUCLEOTIDE SEQUENCE</scope>
    <source>
        <strain evidence="8">MADBK_172401_WGS</strain>
        <tissue evidence="8">Digestive gland</tissue>
    </source>
</reference>
<keyword evidence="3" id="KW-0862">Zinc</keyword>
<dbReference type="SUPFAM" id="SSF90209">
    <property type="entry name" value="Ran binding protein zinc finger-like"/>
    <property type="match status" value="1"/>
</dbReference>
<dbReference type="Proteomes" id="UP000770661">
    <property type="component" value="Unassembled WGS sequence"/>
</dbReference>
<protein>
    <submittedName>
        <fullName evidence="8">E3 ubiquitin-protein ligase Mdm2</fullName>
    </submittedName>
</protein>
<dbReference type="OrthoDB" id="24526at2759"/>
<dbReference type="PROSITE" id="PS50089">
    <property type="entry name" value="ZF_RING_2"/>
    <property type="match status" value="1"/>
</dbReference>
<evidence type="ECO:0000256" key="5">
    <source>
        <dbReference type="SAM" id="MobiDB-lite"/>
    </source>
</evidence>
<feature type="compositionally biased region" description="Polar residues" evidence="5">
    <location>
        <begin position="433"/>
        <end position="442"/>
    </location>
</feature>
<feature type="compositionally biased region" description="Low complexity" evidence="5">
    <location>
        <begin position="484"/>
        <end position="493"/>
    </location>
</feature>
<keyword evidence="9" id="KW-1185">Reference proteome</keyword>
<feature type="region of interest" description="Disordered" evidence="5">
    <location>
        <begin position="354"/>
        <end position="376"/>
    </location>
</feature>
<gene>
    <name evidence="8" type="primary">Mdm2</name>
    <name evidence="8" type="ORF">GWK47_022660</name>
</gene>
<feature type="region of interest" description="Disordered" evidence="5">
    <location>
        <begin position="172"/>
        <end position="262"/>
    </location>
</feature>
<dbReference type="AlphaFoldDB" id="A0A8J4XQG4"/>
<dbReference type="PROSITE" id="PS50199">
    <property type="entry name" value="ZF_RANBP2_2"/>
    <property type="match status" value="1"/>
</dbReference>
<feature type="compositionally biased region" description="Polar residues" evidence="5">
    <location>
        <begin position="509"/>
        <end position="523"/>
    </location>
</feature>
<dbReference type="PANTHER" id="PTHR46858">
    <property type="entry name" value="OS05G0521000 PROTEIN"/>
    <property type="match status" value="1"/>
</dbReference>
<feature type="compositionally biased region" description="Low complexity" evidence="5">
    <location>
        <begin position="189"/>
        <end position="203"/>
    </location>
</feature>
<feature type="compositionally biased region" description="Polar residues" evidence="5">
    <location>
        <begin position="53"/>
        <end position="62"/>
    </location>
</feature>
<accession>A0A8J4XQG4</accession>
<dbReference type="GO" id="GO:0010468">
    <property type="term" value="P:regulation of gene expression"/>
    <property type="evidence" value="ECO:0007669"/>
    <property type="project" value="TreeGrafter"/>
</dbReference>
<proteinExistence type="predicted"/>
<feature type="compositionally biased region" description="Polar residues" evidence="5">
    <location>
        <begin position="32"/>
        <end position="42"/>
    </location>
</feature>
<feature type="compositionally biased region" description="Gly residues" evidence="5">
    <location>
        <begin position="69"/>
        <end position="81"/>
    </location>
</feature>
<dbReference type="GO" id="GO:0008270">
    <property type="term" value="F:zinc ion binding"/>
    <property type="evidence" value="ECO:0007669"/>
    <property type="project" value="UniProtKB-KW"/>
</dbReference>
<dbReference type="Pfam" id="PF13920">
    <property type="entry name" value="zf-C3HC4_3"/>
    <property type="match status" value="1"/>
</dbReference>
<sequence length="685" mass="73901">MPPDLSGAARQLAALPTRSCEEDDTCSPPPITSTANHTSSSKDGGLQPALGTPATTPSSNSCREARVGSGAGGEAGVGTGGAAPSATPVVNTYRLSLGLRAAFASIGATDSAYSFREVLLLLKKYLFSNARLFDKIDKLYVNCESDPLGRAFGVTRFHFNDVRTLIVQNITKEQHARGPTGHEPPPVPDSSSPSVSVDGSNDSTCRVPAPPGAAPRIPVNGIVASPRTLNGPEGVATGSPEPGSSSNRGRQRLLPGQSSPPPLFTCPKIPDSCSDTETVYSVQGYVTDSCRDTEFEISEEEDDLIEVNSETFEEYELLSDDAKDEKEFSDGDSTVDDVEIAVLAYSLLTDDEKGFWGDDDSDTDEHSEEDNDPECVSDRWDCLTCGLKNKPFVRYCGKCWQLRKNWLPDRPKKRKRKPRPKKRSHKKGMASGEQPSSQVMSSSEDHKTAPASEDSADDSSRGSGLMRSVSTTASSSCTQDSGISSSQDLLESQDLQEELAKESCDVERSLSQASTSKEPSQAEKQALEDTEQPKIESRKRKASVTDAMTSKRSKSMNDKDEVPSGDAETLAKKMFNFIGSSAGKTWLNSSDGAKFTRSIPFSPVYQASLTKMIEEQISASTPGSAFGISVLCSICCLRPKNASIIHGRIAHQATCYQCARRLLNDRARCPVCRRKIHMVCKQIIA</sequence>
<evidence type="ECO:0000256" key="1">
    <source>
        <dbReference type="ARBA" id="ARBA00022723"/>
    </source>
</evidence>